<dbReference type="InterPro" id="IPR017853">
    <property type="entry name" value="GH"/>
</dbReference>
<evidence type="ECO:0000256" key="4">
    <source>
        <dbReference type="SAM" id="MobiDB-lite"/>
    </source>
</evidence>
<comment type="caution">
    <text evidence="6">The sequence shown here is derived from an EMBL/GenBank/DDBJ whole genome shotgun (WGS) entry which is preliminary data.</text>
</comment>
<name>A0ABR9S9E7_9BURK</name>
<organism evidence="6 7">
    <name type="scientific">Ramlibacter pallidus</name>
    <dbReference type="NCBI Taxonomy" id="2780087"/>
    <lineage>
        <taxon>Bacteria</taxon>
        <taxon>Pseudomonadati</taxon>
        <taxon>Pseudomonadota</taxon>
        <taxon>Betaproteobacteria</taxon>
        <taxon>Burkholderiales</taxon>
        <taxon>Comamonadaceae</taxon>
        <taxon>Ramlibacter</taxon>
    </lineage>
</organism>
<feature type="region of interest" description="Disordered" evidence="4">
    <location>
        <begin position="483"/>
        <end position="509"/>
    </location>
</feature>
<dbReference type="Gene3D" id="2.60.40.1180">
    <property type="entry name" value="Golgi alpha-mannosidase II"/>
    <property type="match status" value="1"/>
</dbReference>
<dbReference type="Gene3D" id="3.20.20.80">
    <property type="entry name" value="Glycosidases"/>
    <property type="match status" value="1"/>
</dbReference>
<comment type="similarity">
    <text evidence="1">Belongs to the glycosyl hydrolase 13 family.</text>
</comment>
<dbReference type="Pfam" id="PF02922">
    <property type="entry name" value="CBM_48"/>
    <property type="match status" value="1"/>
</dbReference>
<gene>
    <name evidence="6" type="primary">glgX</name>
    <name evidence="6" type="ORF">IM787_19025</name>
</gene>
<evidence type="ECO:0000259" key="5">
    <source>
        <dbReference type="SMART" id="SM00642"/>
    </source>
</evidence>
<proteinExistence type="inferred from homology"/>
<evidence type="ECO:0000313" key="7">
    <source>
        <dbReference type="Proteomes" id="UP000806285"/>
    </source>
</evidence>
<dbReference type="SUPFAM" id="SSF51445">
    <property type="entry name" value="(Trans)glycosidases"/>
    <property type="match status" value="1"/>
</dbReference>
<protein>
    <submittedName>
        <fullName evidence="6">Glycogen debranching protein GlgX</fullName>
    </submittedName>
</protein>
<keyword evidence="7" id="KW-1185">Reference proteome</keyword>
<dbReference type="InterPro" id="IPR013783">
    <property type="entry name" value="Ig-like_fold"/>
</dbReference>
<dbReference type="CDD" id="cd11326">
    <property type="entry name" value="AmyAc_Glg_debranch"/>
    <property type="match status" value="1"/>
</dbReference>
<accession>A0ABR9S9E7</accession>
<dbReference type="InterPro" id="IPR044505">
    <property type="entry name" value="GlgX_Isoamylase_N_E_set"/>
</dbReference>
<dbReference type="SUPFAM" id="SSF51011">
    <property type="entry name" value="Glycosyl hydrolase domain"/>
    <property type="match status" value="1"/>
</dbReference>
<dbReference type="Pfam" id="PF00128">
    <property type="entry name" value="Alpha-amylase"/>
    <property type="match status" value="1"/>
</dbReference>
<dbReference type="RefSeq" id="WP_193678275.1">
    <property type="nucleotide sequence ID" value="NZ_JADDIV010000005.1"/>
</dbReference>
<evidence type="ECO:0000256" key="3">
    <source>
        <dbReference type="ARBA" id="ARBA00023295"/>
    </source>
</evidence>
<dbReference type="InterPro" id="IPR011837">
    <property type="entry name" value="Glycogen_debranch_GlgX"/>
</dbReference>
<dbReference type="CDD" id="cd02856">
    <property type="entry name" value="E_set_GDE_Isoamylase_N"/>
    <property type="match status" value="1"/>
</dbReference>
<feature type="compositionally biased region" description="Basic and acidic residues" evidence="4">
    <location>
        <begin position="483"/>
        <end position="497"/>
    </location>
</feature>
<sequence>MRGTPALQGVAEFLVHPGEPYPLGATWDGEGVNFAIYSENATRVEVCLFDADGRETRVPLREQTAFVWHGYLPGLQPGQRYGYRVHGPYDPDRGLRFNPNVVLLDPYARALDSTEHFDRGVFAYELGHENEDHAMLQQDQRGVPLGVVIDNAFDWGRDRWPNTPLHETVIYEAHVKGMTMLHPDVPEELRGTYAGLAHPAMIQYLRKLGVTSVELMPVHAHLDDPFLLDKGLTNYWGYSTLNFFSPELRYSAAYRKGDAVGAIAEFKEMVKAMHAAGLEVILDVVYNHTSEGNHMGPTLSFKGIDNPTYYRLVPDNPRFYFDYTGTGNTLNVRHPQTLQLIMDSLRYWVLAMHVDGFRFDLASTLARGLHEVDQLSGFFTIIHQDPVLSHVKLIAEPWDVGEGGYQVGNFPVRWAEWNGIYRDSIRAFWKGEGGLASDLGYRLTGSSDLYQGDGRKPSASINFITAHDGFTLRDTVSYNDKHNEANQENNQDGHNDNRSWNCGAEGPTDDEEVNRLRARQQRNLLATLLLSQGTPMLLAGDEFGRTQHGNNNAYCQDNEISWFDWSAVDDRLLEFTRRLIRIRKGHPALHRQKFFSGRPIRGSDVHDVMWFRHDGEQMTDEDWQNPHTQSLAMFLAGNGLRETDRQGRPLHDDHLLLMLSSSHEDLEFTLPDLHGCRQWEVVVDTSDDEAAESHAPGEKTLLMARSLKLFRCPLE</sequence>
<dbReference type="Gene3D" id="2.60.40.10">
    <property type="entry name" value="Immunoglobulins"/>
    <property type="match status" value="1"/>
</dbReference>
<dbReference type="SUPFAM" id="SSF81296">
    <property type="entry name" value="E set domains"/>
    <property type="match status" value="1"/>
</dbReference>
<dbReference type="NCBIfam" id="TIGR02100">
    <property type="entry name" value="glgX_debranch"/>
    <property type="match status" value="1"/>
</dbReference>
<feature type="domain" description="Glycosyl hydrolase family 13 catalytic" evidence="5">
    <location>
        <begin position="176"/>
        <end position="583"/>
    </location>
</feature>
<dbReference type="InterPro" id="IPR006047">
    <property type="entry name" value="GH13_cat_dom"/>
</dbReference>
<dbReference type="InterPro" id="IPR004193">
    <property type="entry name" value="Glyco_hydro_13_N"/>
</dbReference>
<keyword evidence="2" id="KW-0378">Hydrolase</keyword>
<dbReference type="Proteomes" id="UP000806285">
    <property type="component" value="Unassembled WGS sequence"/>
</dbReference>
<evidence type="ECO:0000313" key="6">
    <source>
        <dbReference type="EMBL" id="MBE7369664.1"/>
    </source>
</evidence>
<dbReference type="InterPro" id="IPR014756">
    <property type="entry name" value="Ig_E-set"/>
</dbReference>
<dbReference type="SMART" id="SM00642">
    <property type="entry name" value="Aamy"/>
    <property type="match status" value="1"/>
</dbReference>
<reference evidence="6 7" key="1">
    <citation type="submission" date="2020-10" db="EMBL/GenBank/DDBJ databases">
        <title>Ramlibacter sp. HM2 16S ribosomal RNA gene Genome sequencing and assembly.</title>
        <authorList>
            <person name="Kang M."/>
        </authorList>
    </citation>
    <scope>NUCLEOTIDE SEQUENCE [LARGE SCALE GENOMIC DNA]</scope>
    <source>
        <strain evidence="6 7">HM2</strain>
    </source>
</reference>
<dbReference type="EMBL" id="JADDIV010000005">
    <property type="protein sequence ID" value="MBE7369664.1"/>
    <property type="molecule type" value="Genomic_DNA"/>
</dbReference>
<dbReference type="PANTHER" id="PTHR43002">
    <property type="entry name" value="GLYCOGEN DEBRANCHING ENZYME"/>
    <property type="match status" value="1"/>
</dbReference>
<evidence type="ECO:0000256" key="1">
    <source>
        <dbReference type="ARBA" id="ARBA00008061"/>
    </source>
</evidence>
<dbReference type="InterPro" id="IPR013780">
    <property type="entry name" value="Glyco_hydro_b"/>
</dbReference>
<evidence type="ECO:0000256" key="2">
    <source>
        <dbReference type="ARBA" id="ARBA00022801"/>
    </source>
</evidence>
<keyword evidence="3" id="KW-0326">Glycosidase</keyword>